<organism evidence="2 3">
    <name type="scientific">Meloidogyne graminicola</name>
    <dbReference type="NCBI Taxonomy" id="189291"/>
    <lineage>
        <taxon>Eukaryota</taxon>
        <taxon>Metazoa</taxon>
        <taxon>Ecdysozoa</taxon>
        <taxon>Nematoda</taxon>
        <taxon>Chromadorea</taxon>
        <taxon>Rhabditida</taxon>
        <taxon>Tylenchina</taxon>
        <taxon>Tylenchomorpha</taxon>
        <taxon>Tylenchoidea</taxon>
        <taxon>Meloidogynidae</taxon>
        <taxon>Meloidogyninae</taxon>
        <taxon>Meloidogyne</taxon>
    </lineage>
</organism>
<comment type="caution">
    <text evidence="2">The sequence shown here is derived from an EMBL/GenBank/DDBJ whole genome shotgun (WGS) entry which is preliminary data.</text>
</comment>
<dbReference type="Proteomes" id="UP000605970">
    <property type="component" value="Unassembled WGS sequence"/>
</dbReference>
<feature type="compositionally biased region" description="Basic and acidic residues" evidence="1">
    <location>
        <begin position="48"/>
        <end position="66"/>
    </location>
</feature>
<keyword evidence="3" id="KW-1185">Reference proteome</keyword>
<proteinExistence type="predicted"/>
<dbReference type="AlphaFoldDB" id="A0A8S9ZEA8"/>
<name>A0A8S9ZEA8_9BILA</name>
<evidence type="ECO:0000313" key="2">
    <source>
        <dbReference type="EMBL" id="KAF7630796.1"/>
    </source>
</evidence>
<feature type="region of interest" description="Disordered" evidence="1">
    <location>
        <begin position="48"/>
        <end position="72"/>
    </location>
</feature>
<evidence type="ECO:0000313" key="3">
    <source>
        <dbReference type="Proteomes" id="UP000605970"/>
    </source>
</evidence>
<dbReference type="EMBL" id="JABEBT010000130">
    <property type="protein sequence ID" value="KAF7630796.1"/>
    <property type="molecule type" value="Genomic_DNA"/>
</dbReference>
<gene>
    <name evidence="2" type="ORF">Mgra_00008954</name>
</gene>
<sequence length="180" mass="21054">MQRLQNKYSANFFKIEIVGEDVMEDGFGQLTAVLESIKKVAKQKRDDMKKSFASKEHHQDKQEQVKELQSPPNEAEQVIMTDHFKNVDVELLKEAISAYFLISDDPSFSRVRRRPFFINTNVHDAKGDAISLLFERMISRKFPLWSAYVLVYNFMILSQMNWEKSLFSTEIVSKQKQSHV</sequence>
<protein>
    <submittedName>
        <fullName evidence="2">PPM-type phosphatase domain-containing protein</fullName>
    </submittedName>
</protein>
<reference evidence="2" key="1">
    <citation type="journal article" date="2020" name="Ecol. Evol.">
        <title>Genome structure and content of the rice root-knot nematode (Meloidogyne graminicola).</title>
        <authorList>
            <person name="Phan N.T."/>
            <person name="Danchin E.G.J."/>
            <person name="Klopp C."/>
            <person name="Perfus-Barbeoch L."/>
            <person name="Kozlowski D.K."/>
            <person name="Koutsovoulos G.D."/>
            <person name="Lopez-Roques C."/>
            <person name="Bouchez O."/>
            <person name="Zahm M."/>
            <person name="Besnard G."/>
            <person name="Bellafiore S."/>
        </authorList>
    </citation>
    <scope>NUCLEOTIDE SEQUENCE</scope>
    <source>
        <strain evidence="2">VN-18</strain>
    </source>
</reference>
<evidence type="ECO:0000256" key="1">
    <source>
        <dbReference type="SAM" id="MobiDB-lite"/>
    </source>
</evidence>
<accession>A0A8S9ZEA8</accession>